<protein>
    <recommendedName>
        <fullName evidence="4">K Homology domain-containing protein</fullName>
    </recommendedName>
</protein>
<dbReference type="PANTHER" id="PTHR10288">
    <property type="entry name" value="KH DOMAIN CONTAINING RNA BINDING PROTEIN"/>
    <property type="match status" value="1"/>
</dbReference>
<dbReference type="GO" id="GO:0003723">
    <property type="term" value="F:RNA binding"/>
    <property type="evidence" value="ECO:0007669"/>
    <property type="project" value="UniProtKB-UniRule"/>
</dbReference>
<dbReference type="STRING" id="983967.A0A1E4SY26"/>
<reference evidence="6" key="1">
    <citation type="submission" date="2016-04" db="EMBL/GenBank/DDBJ databases">
        <title>Comparative genomics of biotechnologically important yeasts.</title>
        <authorList>
            <consortium name="DOE Joint Genome Institute"/>
            <person name="Riley R."/>
            <person name="Haridas S."/>
            <person name="Wolfe K.H."/>
            <person name="Lopes M.R."/>
            <person name="Hittinger C.T."/>
            <person name="Goker M."/>
            <person name="Salamov A."/>
            <person name="Wisecaver J."/>
            <person name="Long T.M."/>
            <person name="Aerts A.L."/>
            <person name="Barry K."/>
            <person name="Choi C."/>
            <person name="Clum A."/>
            <person name="Coughlan A.Y."/>
            <person name="Deshpande S."/>
            <person name="Douglass A.P."/>
            <person name="Hanson S.J."/>
            <person name="Klenk H.-P."/>
            <person name="Labutti K."/>
            <person name="Lapidus A."/>
            <person name="Lindquist E."/>
            <person name="Lipzen A."/>
            <person name="Meier-Kolthoff J.P."/>
            <person name="Ohm R.A."/>
            <person name="Otillar R.P."/>
            <person name="Pangilinan J."/>
            <person name="Peng Y."/>
            <person name="Rokas A."/>
            <person name="Rosa C.A."/>
            <person name="Scheuner C."/>
            <person name="Sibirny A.A."/>
            <person name="Slot J.C."/>
            <person name="Stielow J.B."/>
            <person name="Sun H."/>
            <person name="Kurtzman C.P."/>
            <person name="Blackwell M."/>
            <person name="Grigoriev I.V."/>
            <person name="Jeffries T.W."/>
        </authorList>
    </citation>
    <scope>NUCLEOTIDE SEQUENCE [LARGE SCALE GENOMIC DNA]</scope>
    <source>
        <strain evidence="6">NRRL YB-2248</strain>
    </source>
</reference>
<keyword evidence="6" id="KW-1185">Reference proteome</keyword>
<dbReference type="OrthoDB" id="1937934at2759"/>
<feature type="domain" description="K Homology" evidence="4">
    <location>
        <begin position="163"/>
        <end position="234"/>
    </location>
</feature>
<evidence type="ECO:0000313" key="6">
    <source>
        <dbReference type="Proteomes" id="UP000094801"/>
    </source>
</evidence>
<dbReference type="CDD" id="cd00105">
    <property type="entry name" value="KH-I"/>
    <property type="match status" value="1"/>
</dbReference>
<feature type="non-terminal residue" evidence="5">
    <location>
        <position position="406"/>
    </location>
</feature>
<dbReference type="PROSITE" id="PS50084">
    <property type="entry name" value="KH_TYPE_1"/>
    <property type="match status" value="3"/>
</dbReference>
<feature type="domain" description="K Homology" evidence="4">
    <location>
        <begin position="330"/>
        <end position="400"/>
    </location>
</feature>
<accession>A0A1E4SY26</accession>
<dbReference type="EMBL" id="KV453857">
    <property type="protein sequence ID" value="ODV84393.1"/>
    <property type="molecule type" value="Genomic_DNA"/>
</dbReference>
<sequence length="406" mass="44463">MLKRKNEESENSTVKRVALDSDVVEQKDMEDDKHKTSASFNSSVDKESNDEPTDVQMNDGDNKKSGPISSHKVVHNDDPTYVHFRMLCTINETALIVGKGGDSINKIKELSAARVNVSENLKGVPERVISVRGPSENVAKAFGLIARVILEETLDQASSLESKQLNVRLLFPHTIMGYIIGKKGARFREIEDNSAAALKANDQILPSSTDRILNINGVADAIHIATYYVASTILEHKQQMTKAIYYNPANYNQSITGNNSNSGMYGQMPPPPPPGKTNGMPQHMMNPFMMSQGFQQYPMQGAQTVGSGAQYMGVPNGDGNNNNINNNGNDGEKLDFFVPQNHIGLVIGKGGKNLKDIRSQTGVYVKVNDEVPGAAERKLTLNGSTFGIQSAIMLINNRIENERARQ</sequence>
<evidence type="ECO:0000256" key="1">
    <source>
        <dbReference type="ARBA" id="ARBA00022737"/>
    </source>
</evidence>
<feature type="domain" description="K Homology" evidence="4">
    <location>
        <begin position="80"/>
        <end position="150"/>
    </location>
</feature>
<evidence type="ECO:0000259" key="4">
    <source>
        <dbReference type="SMART" id="SM00322"/>
    </source>
</evidence>
<name>A0A1E4SY26_9ASCO</name>
<dbReference type="Gene3D" id="3.30.1370.10">
    <property type="entry name" value="K Homology domain, type 1"/>
    <property type="match status" value="3"/>
</dbReference>
<evidence type="ECO:0000256" key="3">
    <source>
        <dbReference type="SAM" id="MobiDB-lite"/>
    </source>
</evidence>
<dbReference type="InterPro" id="IPR004088">
    <property type="entry name" value="KH_dom_type_1"/>
</dbReference>
<dbReference type="SUPFAM" id="SSF54791">
    <property type="entry name" value="Eukaryotic type KH-domain (KH-domain type I)"/>
    <property type="match status" value="3"/>
</dbReference>
<organism evidence="5 6">
    <name type="scientific">[Candida] arabinofermentans NRRL YB-2248</name>
    <dbReference type="NCBI Taxonomy" id="983967"/>
    <lineage>
        <taxon>Eukaryota</taxon>
        <taxon>Fungi</taxon>
        <taxon>Dikarya</taxon>
        <taxon>Ascomycota</taxon>
        <taxon>Saccharomycotina</taxon>
        <taxon>Pichiomycetes</taxon>
        <taxon>Pichiales</taxon>
        <taxon>Pichiaceae</taxon>
        <taxon>Ogataea</taxon>
        <taxon>Ogataea/Candida clade</taxon>
    </lineage>
</organism>
<dbReference type="InterPro" id="IPR036612">
    <property type="entry name" value="KH_dom_type_1_sf"/>
</dbReference>
<proteinExistence type="predicted"/>
<dbReference type="SMART" id="SM00322">
    <property type="entry name" value="KH"/>
    <property type="match status" value="3"/>
</dbReference>
<dbReference type="Proteomes" id="UP000094801">
    <property type="component" value="Unassembled WGS sequence"/>
</dbReference>
<dbReference type="CDD" id="cd22438">
    <property type="entry name" value="KH-I_PCBP_rpt1"/>
    <property type="match status" value="1"/>
</dbReference>
<keyword evidence="2" id="KW-0694">RNA-binding</keyword>
<dbReference type="Pfam" id="PF00013">
    <property type="entry name" value="KH_1"/>
    <property type="match status" value="3"/>
</dbReference>
<dbReference type="AlphaFoldDB" id="A0A1E4SY26"/>
<evidence type="ECO:0000256" key="2">
    <source>
        <dbReference type="PROSITE-ProRule" id="PRU00117"/>
    </source>
</evidence>
<feature type="region of interest" description="Disordered" evidence="3">
    <location>
        <begin position="1"/>
        <end position="75"/>
    </location>
</feature>
<evidence type="ECO:0000313" key="5">
    <source>
        <dbReference type="EMBL" id="ODV84393.1"/>
    </source>
</evidence>
<feature type="compositionally biased region" description="Basic and acidic residues" evidence="3">
    <location>
        <begin position="24"/>
        <end position="35"/>
    </location>
</feature>
<dbReference type="InterPro" id="IPR004087">
    <property type="entry name" value="KH_dom"/>
</dbReference>
<gene>
    <name evidence="5" type="ORF">CANARDRAFT_184795</name>
</gene>
<keyword evidence="1" id="KW-0677">Repeat</keyword>